<feature type="non-terminal residue" evidence="1">
    <location>
        <position position="159"/>
    </location>
</feature>
<organism evidence="1 2">
    <name type="scientific">Papaver somniferum</name>
    <name type="common">Opium poppy</name>
    <dbReference type="NCBI Taxonomy" id="3469"/>
    <lineage>
        <taxon>Eukaryota</taxon>
        <taxon>Viridiplantae</taxon>
        <taxon>Streptophyta</taxon>
        <taxon>Embryophyta</taxon>
        <taxon>Tracheophyta</taxon>
        <taxon>Spermatophyta</taxon>
        <taxon>Magnoliopsida</taxon>
        <taxon>Ranunculales</taxon>
        <taxon>Papaveraceae</taxon>
        <taxon>Papaveroideae</taxon>
        <taxon>Papaver</taxon>
    </lineage>
</organism>
<dbReference type="EMBL" id="CM010719">
    <property type="protein sequence ID" value="RZC60294.1"/>
    <property type="molecule type" value="Genomic_DNA"/>
</dbReference>
<sequence>MKIAIVTVNRRLIGVDSRSEKKGLEMNFSLLISEFGVVPPPPLILNRFVSDPYPKDLVLLVLSGKFKANVVLPISDDFNGMKKSWDDFYDFHFRGLNWIQVTLEFMAKAELDFTNNAIRKLQLALLQVQGIQDENKLFAAGSLISKKDYEDVVTEKFIL</sequence>
<keyword evidence="2" id="KW-1185">Reference proteome</keyword>
<evidence type="ECO:0000313" key="1">
    <source>
        <dbReference type="EMBL" id="RZC60294.1"/>
    </source>
</evidence>
<name>A0A4Y7JGP4_PAPSO</name>
<evidence type="ECO:0000313" key="2">
    <source>
        <dbReference type="Proteomes" id="UP000316621"/>
    </source>
</evidence>
<reference evidence="1 2" key="1">
    <citation type="journal article" date="2018" name="Science">
        <title>The opium poppy genome and morphinan production.</title>
        <authorList>
            <person name="Guo L."/>
            <person name="Winzer T."/>
            <person name="Yang X."/>
            <person name="Li Y."/>
            <person name="Ning Z."/>
            <person name="He Z."/>
            <person name="Teodor R."/>
            <person name="Lu Y."/>
            <person name="Bowser T.A."/>
            <person name="Graham I.A."/>
            <person name="Ye K."/>
        </authorList>
    </citation>
    <scope>NUCLEOTIDE SEQUENCE [LARGE SCALE GENOMIC DNA]</scope>
    <source>
        <strain evidence="2">cv. HN1</strain>
        <tissue evidence="1">Leaves</tissue>
    </source>
</reference>
<protein>
    <submittedName>
        <fullName evidence="1">Uncharacterized protein</fullName>
    </submittedName>
</protein>
<dbReference type="Proteomes" id="UP000316621">
    <property type="component" value="Chromosome 5"/>
</dbReference>
<gene>
    <name evidence="1" type="ORF">C5167_022061</name>
</gene>
<proteinExistence type="predicted"/>
<accession>A0A4Y7JGP4</accession>
<dbReference type="AlphaFoldDB" id="A0A4Y7JGP4"/>
<dbReference type="Gramene" id="RZC60294">
    <property type="protein sequence ID" value="RZC60294"/>
    <property type="gene ID" value="C5167_022061"/>
</dbReference>